<dbReference type="GeneID" id="29740545"/>
<dbReference type="AlphaFoldDB" id="K8Y4R6"/>
<evidence type="ECO:0008006" key="3">
    <source>
        <dbReference type="Google" id="ProtNLM"/>
    </source>
</evidence>
<dbReference type="EMBL" id="CP006694">
    <property type="protein sequence ID" value="EKT87946.1"/>
    <property type="molecule type" value="Genomic_DNA"/>
</dbReference>
<gene>
    <name evidence="1" type="ORF">LSS_04881</name>
</gene>
<evidence type="ECO:0000313" key="1">
    <source>
        <dbReference type="EMBL" id="EKT87946.1"/>
    </source>
</evidence>
<dbReference type="InterPro" id="IPR021710">
    <property type="entry name" value="DUF3293"/>
</dbReference>
<protein>
    <recommendedName>
        <fullName evidence="3">DUF3293 domain-containing protein</fullName>
    </recommendedName>
</protein>
<reference evidence="1 2" key="2">
    <citation type="journal article" date="2014" name="Emerg. Microbes Infect.">
        <title>Potential impact on kidney infection: a whole-genome analysis of Leptospira santarosai serovar Shermani.</title>
        <authorList>
            <person name="Chou L.F."/>
            <person name="Chen T.W."/>
            <person name="Ko Y.C."/>
            <person name="Pan M.J."/>
            <person name="Tian Y.C."/>
            <person name="Chiu C.H."/>
            <person name="Tang P."/>
            <person name="Hung C.C."/>
            <person name="Yang C.W."/>
        </authorList>
    </citation>
    <scope>NUCLEOTIDE SEQUENCE</scope>
    <source>
        <strain evidence="1 2">LT 821</strain>
    </source>
</reference>
<sequence length="165" mass="19068">MDENLRREYLNTCYMVNACEEFSSFVILAESFNPTLDEILNRYDQTEWAYITAWNPKSIPLFLEENQKRNHLLEEKIRAYTFFPGEGIGTDPAWIPEKSFLVLGITEEVAGVLAIEFDQNSILVGTIGNKSRLKFLNSIQKSENVGTLTEIFCARIVQNLCWFLR</sequence>
<dbReference type="Pfam" id="PF11697">
    <property type="entry name" value="DUF3293"/>
    <property type="match status" value="1"/>
</dbReference>
<accession>K8Y4R6</accession>
<reference evidence="1 2" key="1">
    <citation type="journal article" date="2012" name="Gene">
        <title>Sequence of Leptospira santarosai serovar Shermani genome and prediction of virulence-associated genes.</title>
        <authorList>
            <person name="Chou L.F."/>
            <person name="Chen Y.T."/>
            <person name="Lu C.W."/>
            <person name="Ko Y.C."/>
            <person name="Tang C.Y."/>
            <person name="Pan M.J."/>
            <person name="Tian Y.C."/>
            <person name="Chiu C.H."/>
            <person name="Hung C.C."/>
            <person name="Yang C.W."/>
        </authorList>
    </citation>
    <scope>NUCLEOTIDE SEQUENCE [LARGE SCALE GENOMIC DNA]</scope>
    <source>
        <strain evidence="1">LT 821</strain>
    </source>
</reference>
<dbReference type="STRING" id="758847.LSS_04881"/>
<evidence type="ECO:0000313" key="2">
    <source>
        <dbReference type="Proteomes" id="UP000035800"/>
    </source>
</evidence>
<dbReference type="Proteomes" id="UP000035800">
    <property type="component" value="Chromosome I"/>
</dbReference>
<dbReference type="RefSeq" id="WP_004458852.1">
    <property type="nucleotide sequence ID" value="NZ_CP006694.1"/>
</dbReference>
<dbReference type="PATRIC" id="fig|758847.3.peg.1021"/>
<name>K8Y4R6_9LEPT</name>
<organism evidence="1 2">
    <name type="scientific">Leptospira santarosai serovar Shermani str. LT 821</name>
    <dbReference type="NCBI Taxonomy" id="758847"/>
    <lineage>
        <taxon>Bacteria</taxon>
        <taxon>Pseudomonadati</taxon>
        <taxon>Spirochaetota</taxon>
        <taxon>Spirochaetia</taxon>
        <taxon>Leptospirales</taxon>
        <taxon>Leptospiraceae</taxon>
        <taxon>Leptospira</taxon>
    </lineage>
</organism>
<dbReference type="KEGG" id="lst:LSS_04881"/>
<proteinExistence type="predicted"/>